<dbReference type="PANTHER" id="PTHR31635">
    <property type="entry name" value="REVERSE TRANSCRIPTASE DOMAIN-CONTAINING PROTEIN-RELATED"/>
    <property type="match status" value="1"/>
</dbReference>
<evidence type="ECO:0000259" key="1">
    <source>
        <dbReference type="PROSITE" id="PS50878"/>
    </source>
</evidence>
<dbReference type="PROSITE" id="PS50878">
    <property type="entry name" value="RT_POL"/>
    <property type="match status" value="1"/>
</dbReference>
<organism evidence="2 3">
    <name type="scientific">Pleurodeles waltl</name>
    <name type="common">Iberian ribbed newt</name>
    <dbReference type="NCBI Taxonomy" id="8319"/>
    <lineage>
        <taxon>Eukaryota</taxon>
        <taxon>Metazoa</taxon>
        <taxon>Chordata</taxon>
        <taxon>Craniata</taxon>
        <taxon>Vertebrata</taxon>
        <taxon>Euteleostomi</taxon>
        <taxon>Amphibia</taxon>
        <taxon>Batrachia</taxon>
        <taxon>Caudata</taxon>
        <taxon>Salamandroidea</taxon>
        <taxon>Salamandridae</taxon>
        <taxon>Pleurodelinae</taxon>
        <taxon>Pleurodeles</taxon>
    </lineage>
</organism>
<protein>
    <recommendedName>
        <fullName evidence="1">Reverse transcriptase domain-containing protein</fullName>
    </recommendedName>
</protein>
<evidence type="ECO:0000313" key="2">
    <source>
        <dbReference type="EMBL" id="KAJ1168144.1"/>
    </source>
</evidence>
<dbReference type="InterPro" id="IPR000477">
    <property type="entry name" value="RT_dom"/>
</dbReference>
<proteinExistence type="predicted"/>
<dbReference type="PANTHER" id="PTHR31635:SF196">
    <property type="entry name" value="REVERSE TRANSCRIPTASE DOMAIN-CONTAINING PROTEIN-RELATED"/>
    <property type="match status" value="1"/>
</dbReference>
<name>A0AAV7SW16_PLEWA</name>
<dbReference type="InterPro" id="IPR043502">
    <property type="entry name" value="DNA/RNA_pol_sf"/>
</dbReference>
<dbReference type="Proteomes" id="UP001066276">
    <property type="component" value="Chromosome 4_1"/>
</dbReference>
<gene>
    <name evidence="2" type="ORF">NDU88_000093</name>
</gene>
<dbReference type="AlphaFoldDB" id="A0AAV7SW16"/>
<dbReference type="CDD" id="cd01650">
    <property type="entry name" value="RT_nLTR_like"/>
    <property type="match status" value="1"/>
</dbReference>
<dbReference type="EMBL" id="JANPWB010000007">
    <property type="protein sequence ID" value="KAJ1168144.1"/>
    <property type="molecule type" value="Genomic_DNA"/>
</dbReference>
<dbReference type="SUPFAM" id="SSF56672">
    <property type="entry name" value="DNA/RNA polymerases"/>
    <property type="match status" value="1"/>
</dbReference>
<accession>A0AAV7SW16</accession>
<sequence>MDFSGVTGAEILSRGVSDHAPVRVRLGGVDLTRRPVWRLNAWLLQDEDCVLEIRDRLAQYFELNVGTVQSSGTLWAAYKATLRGQAKCLLRARERIRESRVSELEAVALKLERQQAVLSEISTLRQLTRVREEIKHLTLESAKHMWRASSARIYGWGDKNGKLLHWLATRPLANRIIPEIRDNTGTLHKTPIEIAQSFASYYACLYAEHPRPTVEKASPLLNDITLARVSQATRDRLDEALDLAEVTSAIASLASSKTPGPDGFPAELYKKCSDILAPHLLEMYREAEQKGHFPSGIDLATIVVIPKTQPPSPNCSAYRPISLLNTEIKVLALILANRLKEAMPVLVHPDKCGFMPTRSTRHCIRRLHLALAHRKILLHTPLALLLLDFEKAFDTVDWSYLEQVLIKNGLGPKFRGLVGLLYSNPTAQVQVNGMVSGVFPIGRGTRQGCPLSPLLFALIIEPLVKLFREDPLMEGWSWPVCPEDRVALYADDVLLYIANPARSGPRIMQILDVFSEASGLALNPQKSLLVPLHQSRDCIDWQQSIPVRRNSFKYLGVQVAMLPELAWELNVTPLTRRIKDDLQRWKDLPLNLLGRIALYKMMALPRLLYLLQNYPNPIPMKWFRDMDSLARQFLWSGTRPRLALKTYPAYRLELQTLTYPKIFDALYGGKITRETPGVTGVVLQGWRTAQKISGWWGRLTQQTPLWQGTCLGEVVGLEGFQKWDIIGISTLGDVWEGTSMRSFEDLQEIFALNKTQFHKYLQVRHALLTQVQPGNSIPVSSPMERRALMGNLGRGGVSQVYRTLISTTACSLEELRRKWEGWVGPLEEEDWTEALAAPHSLTMTTRLRLVQTYYLHTAYLAPSRLHRAGLRPTADCPRCMSPKADFFHMVWSCSVISTYWKMISREVSLILQVDVALTPLTSLLGVMGESGLRRAERTWLGVACLVAKRDIVADWKATMAPALTKWRRGMDWCAQCEKLVYEVRGCPSKYNKIWGKWDGMTF</sequence>
<feature type="domain" description="Reverse transcriptase" evidence="1">
    <location>
        <begin position="286"/>
        <end position="559"/>
    </location>
</feature>
<comment type="caution">
    <text evidence="2">The sequence shown here is derived from an EMBL/GenBank/DDBJ whole genome shotgun (WGS) entry which is preliminary data.</text>
</comment>
<keyword evidence="3" id="KW-1185">Reference proteome</keyword>
<dbReference type="Pfam" id="PF00078">
    <property type="entry name" value="RVT_1"/>
    <property type="match status" value="1"/>
</dbReference>
<evidence type="ECO:0000313" key="3">
    <source>
        <dbReference type="Proteomes" id="UP001066276"/>
    </source>
</evidence>
<reference evidence="2" key="1">
    <citation type="journal article" date="2022" name="bioRxiv">
        <title>Sequencing and chromosome-scale assembly of the giantPleurodeles waltlgenome.</title>
        <authorList>
            <person name="Brown T."/>
            <person name="Elewa A."/>
            <person name="Iarovenko S."/>
            <person name="Subramanian E."/>
            <person name="Araus A.J."/>
            <person name="Petzold A."/>
            <person name="Susuki M."/>
            <person name="Suzuki K.-i.T."/>
            <person name="Hayashi T."/>
            <person name="Toyoda A."/>
            <person name="Oliveira C."/>
            <person name="Osipova E."/>
            <person name="Leigh N.D."/>
            <person name="Simon A."/>
            <person name="Yun M.H."/>
        </authorList>
    </citation>
    <scope>NUCLEOTIDE SEQUENCE</scope>
    <source>
        <strain evidence="2">20211129_DDA</strain>
        <tissue evidence="2">Liver</tissue>
    </source>
</reference>